<dbReference type="Proteomes" id="UP001369815">
    <property type="component" value="Unassembled WGS sequence"/>
</dbReference>
<feature type="region of interest" description="Disordered" evidence="1">
    <location>
        <begin position="290"/>
        <end position="320"/>
    </location>
</feature>
<evidence type="ECO:0000256" key="1">
    <source>
        <dbReference type="SAM" id="MobiDB-lite"/>
    </source>
</evidence>
<feature type="region of interest" description="Disordered" evidence="1">
    <location>
        <begin position="336"/>
        <end position="436"/>
    </location>
</feature>
<reference evidence="2 3" key="1">
    <citation type="journal article" date="2024" name="Front Chem Biol">
        <title>Unveiling the potential of Daldinia eschscholtzii MFLUCC 19-0629 through bioactivity and bioinformatics studies for enhanced sustainable agriculture production.</title>
        <authorList>
            <person name="Brooks S."/>
            <person name="Weaver J.A."/>
            <person name="Klomchit A."/>
            <person name="Alharthi S.A."/>
            <person name="Onlamun T."/>
            <person name="Nurani R."/>
            <person name="Vong T.K."/>
            <person name="Alberti F."/>
            <person name="Greco C."/>
        </authorList>
    </citation>
    <scope>NUCLEOTIDE SEQUENCE [LARGE SCALE GENOMIC DNA]</scope>
    <source>
        <strain evidence="2">MFLUCC 19-0629</strain>
    </source>
</reference>
<organism evidence="2 3">
    <name type="scientific">Daldinia eschscholtzii</name>
    <dbReference type="NCBI Taxonomy" id="292717"/>
    <lineage>
        <taxon>Eukaryota</taxon>
        <taxon>Fungi</taxon>
        <taxon>Dikarya</taxon>
        <taxon>Ascomycota</taxon>
        <taxon>Pezizomycotina</taxon>
        <taxon>Sordariomycetes</taxon>
        <taxon>Xylariomycetidae</taxon>
        <taxon>Xylariales</taxon>
        <taxon>Hypoxylaceae</taxon>
        <taxon>Daldinia</taxon>
    </lineage>
</organism>
<evidence type="ECO:0000313" key="3">
    <source>
        <dbReference type="Proteomes" id="UP001369815"/>
    </source>
</evidence>
<feature type="compositionally biased region" description="Polar residues" evidence="1">
    <location>
        <begin position="361"/>
        <end position="382"/>
    </location>
</feature>
<sequence length="716" mass="79593">MSTDSSYSKKPGGGASVHFKPSASSNQSSEEQVKSPASISEEESKLLSDSNSFAANAGPQPSIPQSVPAMSYRYGSGAPAQATGAQPMSRYRESFSSNTSSAFTSNPAFPSGDARIAGEDDSIHMCRLISHRIAACNTWIGRTPGMPVDRSNRHREMLNEIGQLVNSTVHRLRMERDQGIVDYKKQHDNYTRAVRDKTAATNKVEKLQRELGQALSKEDALTQELKILRGRIDKLEVENGNYQTKLKTVQDHYSMMVDKWSALEEKQGNVLQGYKDQVKDLQSRNSQLIKAAKGKSAQNSPMPAEAKPSSAPEGDNKKGLDDETYAELHKMLIKKHGPQTDDNDAAGSSGFKPNPKAPSWDPQNQVKRSHSFLTVPSATSATARRDSPVGGPSNWPALINNDGSRRGSSENASQKQLVRASSAVNKAPGPSFPRHKEEWTMADIQNGIDHIFGLTKGYIVRCHSKQGEQYKVADMMLEKREPTTWNYLLSLVYPNRSQARNHMLYLLGVPSYRPYIIMRVALDYLFKKVISPDIFLGIDRNLDSHLTALQEKITTFHRAGGRTNPRDRQRVIEEHARIVAHALKSSNIELFKKESIERHAHMMAIIMQPLRSISVTDKDAIKPLRVMVSATWEVSAKVWMSGMTLHYTFPECACKFAEGTMEPVNGGALGLSPSELQMTQTRVSFVVSPVLSVRDERDENELEYHGIKKAQVLVMK</sequence>
<accession>A0AAX6MSF2</accession>
<feature type="compositionally biased region" description="Low complexity" evidence="1">
    <location>
        <begin position="94"/>
        <end position="108"/>
    </location>
</feature>
<feature type="region of interest" description="Disordered" evidence="1">
    <location>
        <begin position="1"/>
        <end position="111"/>
    </location>
</feature>
<feature type="compositionally biased region" description="Polar residues" evidence="1">
    <location>
        <begin position="22"/>
        <end position="38"/>
    </location>
</feature>
<evidence type="ECO:0000313" key="2">
    <source>
        <dbReference type="EMBL" id="KAK6955446.1"/>
    </source>
</evidence>
<protein>
    <submittedName>
        <fullName evidence="2">Uncharacterized protein</fullName>
    </submittedName>
</protein>
<name>A0AAX6MSF2_9PEZI</name>
<proteinExistence type="predicted"/>
<comment type="caution">
    <text evidence="2">The sequence shown here is derived from an EMBL/GenBank/DDBJ whole genome shotgun (WGS) entry which is preliminary data.</text>
</comment>
<keyword evidence="3" id="KW-1185">Reference proteome</keyword>
<dbReference type="EMBL" id="JBANMG010000003">
    <property type="protein sequence ID" value="KAK6955446.1"/>
    <property type="molecule type" value="Genomic_DNA"/>
</dbReference>
<gene>
    <name evidence="2" type="ORF">Daesc_003084</name>
</gene>
<dbReference type="AlphaFoldDB" id="A0AAX6MSF2"/>